<proteinExistence type="predicted"/>
<evidence type="ECO:0000313" key="3">
    <source>
        <dbReference type="Proteomes" id="UP001229421"/>
    </source>
</evidence>
<evidence type="ECO:0000313" key="2">
    <source>
        <dbReference type="EMBL" id="KAK1411695.1"/>
    </source>
</evidence>
<feature type="compositionally biased region" description="Polar residues" evidence="1">
    <location>
        <begin position="83"/>
        <end position="92"/>
    </location>
</feature>
<feature type="compositionally biased region" description="Polar residues" evidence="1">
    <location>
        <begin position="101"/>
        <end position="111"/>
    </location>
</feature>
<feature type="region of interest" description="Disordered" evidence="1">
    <location>
        <begin position="57"/>
        <end position="111"/>
    </location>
</feature>
<comment type="caution">
    <text evidence="2">The sequence shown here is derived from an EMBL/GenBank/DDBJ whole genome shotgun (WGS) entry which is preliminary data.</text>
</comment>
<organism evidence="2 3">
    <name type="scientific">Tagetes erecta</name>
    <name type="common">African marigold</name>
    <dbReference type="NCBI Taxonomy" id="13708"/>
    <lineage>
        <taxon>Eukaryota</taxon>
        <taxon>Viridiplantae</taxon>
        <taxon>Streptophyta</taxon>
        <taxon>Embryophyta</taxon>
        <taxon>Tracheophyta</taxon>
        <taxon>Spermatophyta</taxon>
        <taxon>Magnoliopsida</taxon>
        <taxon>eudicotyledons</taxon>
        <taxon>Gunneridae</taxon>
        <taxon>Pentapetalae</taxon>
        <taxon>asterids</taxon>
        <taxon>campanulids</taxon>
        <taxon>Asterales</taxon>
        <taxon>Asteraceae</taxon>
        <taxon>Asteroideae</taxon>
        <taxon>Heliantheae alliance</taxon>
        <taxon>Tageteae</taxon>
        <taxon>Tagetes</taxon>
    </lineage>
</organism>
<keyword evidence="3" id="KW-1185">Reference proteome</keyword>
<feature type="region of interest" description="Disordered" evidence="1">
    <location>
        <begin position="1"/>
        <end position="45"/>
    </location>
</feature>
<gene>
    <name evidence="2" type="ORF">QVD17_38255</name>
</gene>
<reference evidence="2" key="1">
    <citation type="journal article" date="2023" name="bioRxiv">
        <title>Improved chromosome-level genome assembly for marigold (Tagetes erecta).</title>
        <authorList>
            <person name="Jiang F."/>
            <person name="Yuan L."/>
            <person name="Wang S."/>
            <person name="Wang H."/>
            <person name="Xu D."/>
            <person name="Wang A."/>
            <person name="Fan W."/>
        </authorList>
    </citation>
    <scope>NUCLEOTIDE SEQUENCE</scope>
    <source>
        <strain evidence="2">WSJ</strain>
        <tissue evidence="2">Leaf</tissue>
    </source>
</reference>
<dbReference type="EMBL" id="JAUHHV010000010">
    <property type="protein sequence ID" value="KAK1411695.1"/>
    <property type="molecule type" value="Genomic_DNA"/>
</dbReference>
<feature type="compositionally biased region" description="Polar residues" evidence="1">
    <location>
        <begin position="58"/>
        <end position="68"/>
    </location>
</feature>
<accession>A0AAD8JVF9</accession>
<dbReference type="Proteomes" id="UP001229421">
    <property type="component" value="Unassembled WGS sequence"/>
</dbReference>
<sequence>MSSATVKSEMLPKPESRQIRISVPSAKQASHPSKAQKKKHSPLSIISQVCKRLENKQVKISSPIQQSKTKIRQPPTTQHKKSQASQEVASSSKKAHPQLLHTGQSSIKSHSRLASSVERMIMCSRNAPKDMLRTVKANRCLTLMKKERPGLRWPGFPFLTNLLMSAGTFQEDCFRYLLQVMADHQLSKAPDQRTCFSKFVEDTELGSLLLHLLKHSRKDC</sequence>
<protein>
    <submittedName>
        <fullName evidence="2">Uncharacterized protein</fullName>
    </submittedName>
</protein>
<evidence type="ECO:0000256" key="1">
    <source>
        <dbReference type="SAM" id="MobiDB-lite"/>
    </source>
</evidence>
<name>A0AAD8JVF9_TARER</name>
<dbReference type="AlphaFoldDB" id="A0AAD8JVF9"/>